<accession>A0A3N6N0D0</accession>
<protein>
    <submittedName>
        <fullName evidence="2">Uncharacterized protein</fullName>
    </submittedName>
</protein>
<keyword evidence="3" id="KW-1185">Reference proteome</keyword>
<feature type="compositionally biased region" description="Basic and acidic residues" evidence="1">
    <location>
        <begin position="262"/>
        <end position="287"/>
    </location>
</feature>
<feature type="region of interest" description="Disordered" evidence="1">
    <location>
        <begin position="175"/>
        <end position="205"/>
    </location>
</feature>
<name>A0A3N6N0D0_9BURK</name>
<organism evidence="2 3">
    <name type="scientific">Paraburkholderia dinghuensis</name>
    <dbReference type="NCBI Taxonomy" id="2305225"/>
    <lineage>
        <taxon>Bacteria</taxon>
        <taxon>Pseudomonadati</taxon>
        <taxon>Pseudomonadota</taxon>
        <taxon>Betaproteobacteria</taxon>
        <taxon>Burkholderiales</taxon>
        <taxon>Burkholderiaceae</taxon>
        <taxon>Paraburkholderia</taxon>
    </lineage>
</organism>
<evidence type="ECO:0000313" key="2">
    <source>
        <dbReference type="EMBL" id="RQH09748.1"/>
    </source>
</evidence>
<feature type="region of interest" description="Disordered" evidence="1">
    <location>
        <begin position="80"/>
        <end position="122"/>
    </location>
</feature>
<proteinExistence type="predicted"/>
<comment type="caution">
    <text evidence="2">The sequence shown here is derived from an EMBL/GenBank/DDBJ whole genome shotgun (WGS) entry which is preliminary data.</text>
</comment>
<feature type="compositionally biased region" description="Low complexity" evidence="1">
    <location>
        <begin position="180"/>
        <end position="197"/>
    </location>
</feature>
<feature type="region of interest" description="Disordered" evidence="1">
    <location>
        <begin position="228"/>
        <end position="300"/>
    </location>
</feature>
<dbReference type="OrthoDB" id="9033963at2"/>
<reference evidence="2 3" key="1">
    <citation type="submission" date="2018-11" db="EMBL/GenBank/DDBJ databases">
        <title>Paraburkholderia sp. DHOA04, isolated from soil.</title>
        <authorList>
            <person name="Gao Z.-H."/>
            <person name="Qiu L.-H."/>
            <person name="Fu J.-C."/>
        </authorList>
    </citation>
    <scope>NUCLEOTIDE SEQUENCE [LARGE SCALE GENOMIC DNA]</scope>
    <source>
        <strain evidence="2 3">DHOA04</strain>
    </source>
</reference>
<evidence type="ECO:0000313" key="3">
    <source>
        <dbReference type="Proteomes" id="UP000272778"/>
    </source>
</evidence>
<evidence type="ECO:0000256" key="1">
    <source>
        <dbReference type="SAM" id="MobiDB-lite"/>
    </source>
</evidence>
<dbReference type="Proteomes" id="UP000272778">
    <property type="component" value="Unassembled WGS sequence"/>
</dbReference>
<dbReference type="AlphaFoldDB" id="A0A3N6N0D0"/>
<dbReference type="RefSeq" id="WP_124149149.1">
    <property type="nucleotide sequence ID" value="NZ_RQIS01000001.1"/>
</dbReference>
<sequence length="386" mass="41023">MLNSPFIQVEGSIALPRIRPLGRMPLTFGREWMLTPPHFCLRAEIRALYAAIMRTVCLSAEAFREACRWDTQHHLFPVPTAAPVRPSAGVKASQSLAKDKAPPHVAAAQSPRPSPTPASGGHKLAGGACAIGGAALLAWIVASHTPHDQDYKNAAVDAGPISDAGNVASQRLADTRAAHETTTTTTTAPTTDTVTSASQSGQITDASQRAASATVGEVARDVARAVASPVVTAPAPSPSSTRPDYAAANHPTAPLRATLSDRANRAGEGRTNKKRESVRGRPSRERIAGVSRVESSRHPAHSFAPTRMAKPVTTHRTLGTYSEASDYSPRQPSARQDDDYASIITYATTHTAPRPASRASVPVDSTEWVNHVSQRRVTEIPDRFGK</sequence>
<feature type="compositionally biased region" description="Low complexity" evidence="1">
    <location>
        <begin position="228"/>
        <end position="243"/>
    </location>
</feature>
<dbReference type="EMBL" id="RQIS01000001">
    <property type="protein sequence ID" value="RQH09748.1"/>
    <property type="molecule type" value="Genomic_DNA"/>
</dbReference>
<gene>
    <name evidence="2" type="ORF">D1Y85_00930</name>
</gene>